<dbReference type="EMBL" id="FNXF01000005">
    <property type="protein sequence ID" value="SEH85449.1"/>
    <property type="molecule type" value="Genomic_DNA"/>
</dbReference>
<evidence type="ECO:0000256" key="1">
    <source>
        <dbReference type="SAM" id="Phobius"/>
    </source>
</evidence>
<feature type="transmembrane region" description="Helical" evidence="1">
    <location>
        <begin position="93"/>
        <end position="112"/>
    </location>
</feature>
<feature type="transmembrane region" description="Helical" evidence="1">
    <location>
        <begin position="118"/>
        <end position="135"/>
    </location>
</feature>
<feature type="domain" description="DUF4401" evidence="2">
    <location>
        <begin position="31"/>
        <end position="341"/>
    </location>
</feature>
<dbReference type="Pfam" id="PF14351">
    <property type="entry name" value="DUF4401"/>
    <property type="match status" value="1"/>
</dbReference>
<dbReference type="OrthoDB" id="5764602at2"/>
<feature type="transmembrane region" description="Helical" evidence="1">
    <location>
        <begin position="317"/>
        <end position="338"/>
    </location>
</feature>
<keyword evidence="1" id="KW-1133">Transmembrane helix</keyword>
<proteinExistence type="predicted"/>
<feature type="transmembrane region" description="Helical" evidence="1">
    <location>
        <begin position="65"/>
        <end position="81"/>
    </location>
</feature>
<feature type="transmembrane region" description="Helical" evidence="1">
    <location>
        <begin position="259"/>
        <end position="287"/>
    </location>
</feature>
<keyword evidence="1" id="KW-0472">Membrane</keyword>
<sequence length="346" mass="37363">MSNHTALSTQLQHTGIIDAAKAQQLQTAASPWWLQILLGIAAWIASVLIIGSFLGPLLALADNNPVRTVAAVALLAAAIWLTTRKQEFLQQMAVAIALAGQGLLVYVIYDVSGSNDETARYACAVIAILLLLSPLNQLHQRASLSIALLCLLSLVSSAPLLAVVSSLLAIVAALLWCSRLKWAGFAQAATIKSLLEVITLAALALTLFGQCLLWLDTGYWLDNRLDMARALYSALGSVLLISTVFWLSRLATVPSRLALLTIAVVLCILLYPASGLLVSTALMLACFYGCSRNWYALCLLSMLLAISQFYYSLELNLLHKSGILALSGVTLLAAWLLLQRYQRRLV</sequence>
<accession>A0A1H6LLC0</accession>
<gene>
    <name evidence="3" type="ORF">SAMN05660691_01812</name>
</gene>
<feature type="transmembrane region" description="Helical" evidence="1">
    <location>
        <begin position="32"/>
        <end position="59"/>
    </location>
</feature>
<evidence type="ECO:0000313" key="3">
    <source>
        <dbReference type="EMBL" id="SEH85449.1"/>
    </source>
</evidence>
<dbReference type="InterPro" id="IPR025513">
    <property type="entry name" value="DUF4401"/>
</dbReference>
<name>A0A1H6LLC0_9GAMM</name>
<dbReference type="AlphaFoldDB" id="A0A1H6LLC0"/>
<keyword evidence="4" id="KW-1185">Reference proteome</keyword>
<feature type="transmembrane region" description="Helical" evidence="1">
    <location>
        <begin position="194"/>
        <end position="215"/>
    </location>
</feature>
<evidence type="ECO:0000313" key="4">
    <source>
        <dbReference type="Proteomes" id="UP000199371"/>
    </source>
</evidence>
<keyword evidence="1" id="KW-0812">Transmembrane</keyword>
<dbReference type="Proteomes" id="UP000199371">
    <property type="component" value="Unassembled WGS sequence"/>
</dbReference>
<reference evidence="4" key="1">
    <citation type="submission" date="2016-10" db="EMBL/GenBank/DDBJ databases">
        <authorList>
            <person name="Varghese N."/>
            <person name="Submissions S."/>
        </authorList>
    </citation>
    <scope>NUCLEOTIDE SEQUENCE [LARGE SCALE GENOMIC DNA]</scope>
    <source>
        <strain evidence="4">DSM 17616</strain>
    </source>
</reference>
<evidence type="ECO:0000259" key="2">
    <source>
        <dbReference type="Pfam" id="PF14351"/>
    </source>
</evidence>
<feature type="transmembrane region" description="Helical" evidence="1">
    <location>
        <begin position="227"/>
        <end position="247"/>
    </location>
</feature>
<feature type="transmembrane region" description="Helical" evidence="1">
    <location>
        <begin position="147"/>
        <end position="174"/>
    </location>
</feature>
<dbReference type="STRING" id="173990.SAMN05660691_01812"/>
<feature type="transmembrane region" description="Helical" evidence="1">
    <location>
        <begin position="294"/>
        <end position="311"/>
    </location>
</feature>
<protein>
    <recommendedName>
        <fullName evidence="2">DUF4401 domain-containing protein</fullName>
    </recommendedName>
</protein>
<dbReference type="RefSeq" id="WP_092792496.1">
    <property type="nucleotide sequence ID" value="NZ_FNXF01000005.1"/>
</dbReference>
<organism evidence="3 4">
    <name type="scientific">Rheinheimera pacifica</name>
    <dbReference type="NCBI Taxonomy" id="173990"/>
    <lineage>
        <taxon>Bacteria</taxon>
        <taxon>Pseudomonadati</taxon>
        <taxon>Pseudomonadota</taxon>
        <taxon>Gammaproteobacteria</taxon>
        <taxon>Chromatiales</taxon>
        <taxon>Chromatiaceae</taxon>
        <taxon>Rheinheimera</taxon>
    </lineage>
</organism>